<dbReference type="SMART" id="SM01012">
    <property type="entry name" value="ANTAR"/>
    <property type="match status" value="1"/>
</dbReference>
<dbReference type="RefSeq" id="WP_120150597.1">
    <property type="nucleotide sequence ID" value="NZ_QZVT01000016.1"/>
</dbReference>
<evidence type="ECO:0000259" key="2">
    <source>
        <dbReference type="PROSITE" id="PS50921"/>
    </source>
</evidence>
<gene>
    <name evidence="3" type="ORF">D6T63_17825</name>
</gene>
<dbReference type="CDD" id="cd00130">
    <property type="entry name" value="PAS"/>
    <property type="match status" value="1"/>
</dbReference>
<dbReference type="EMBL" id="QZVT01000016">
    <property type="protein sequence ID" value="RJT75408.1"/>
    <property type="molecule type" value="Genomic_DNA"/>
</dbReference>
<comment type="caution">
    <text evidence="3">The sequence shown here is derived from an EMBL/GenBank/DDBJ whole genome shotgun (WGS) entry which is preliminary data.</text>
</comment>
<evidence type="ECO:0000313" key="3">
    <source>
        <dbReference type="EMBL" id="RJT75408.1"/>
    </source>
</evidence>
<dbReference type="Gene3D" id="1.10.10.10">
    <property type="entry name" value="Winged helix-like DNA-binding domain superfamily/Winged helix DNA-binding domain"/>
    <property type="match status" value="1"/>
</dbReference>
<keyword evidence="4" id="KW-1185">Reference proteome</keyword>
<protein>
    <submittedName>
        <fullName evidence="3">ANTAR domain-containing protein</fullName>
    </submittedName>
</protein>
<dbReference type="InterPro" id="IPR005561">
    <property type="entry name" value="ANTAR"/>
</dbReference>
<dbReference type="PROSITE" id="PS50112">
    <property type="entry name" value="PAS"/>
    <property type="match status" value="1"/>
</dbReference>
<dbReference type="SUPFAM" id="SSF55785">
    <property type="entry name" value="PYP-like sensor domain (PAS domain)"/>
    <property type="match status" value="1"/>
</dbReference>
<organism evidence="3 4">
    <name type="scientific">Arthrobacter cheniae</name>
    <dbReference type="NCBI Taxonomy" id="1258888"/>
    <lineage>
        <taxon>Bacteria</taxon>
        <taxon>Bacillati</taxon>
        <taxon>Actinomycetota</taxon>
        <taxon>Actinomycetes</taxon>
        <taxon>Micrococcales</taxon>
        <taxon>Micrococcaceae</taxon>
        <taxon>Arthrobacter</taxon>
    </lineage>
</organism>
<name>A0A3A5LX25_9MICC</name>
<reference evidence="3 4" key="1">
    <citation type="submission" date="2018-09" db="EMBL/GenBank/DDBJ databases">
        <title>Novel species of Arthrobacter.</title>
        <authorList>
            <person name="Liu Q."/>
            <person name="Xin Y.-H."/>
        </authorList>
    </citation>
    <scope>NUCLEOTIDE SEQUENCE [LARGE SCALE GENOMIC DNA]</scope>
    <source>
        <strain evidence="3 4">Hz2</strain>
    </source>
</reference>
<dbReference type="InterPro" id="IPR036388">
    <property type="entry name" value="WH-like_DNA-bd_sf"/>
</dbReference>
<feature type="domain" description="PAS" evidence="1">
    <location>
        <begin position="16"/>
        <end position="89"/>
    </location>
</feature>
<dbReference type="Proteomes" id="UP000272560">
    <property type="component" value="Unassembled WGS sequence"/>
</dbReference>
<dbReference type="Pfam" id="PF08448">
    <property type="entry name" value="PAS_4"/>
    <property type="match status" value="1"/>
</dbReference>
<evidence type="ECO:0000313" key="4">
    <source>
        <dbReference type="Proteomes" id="UP000272560"/>
    </source>
</evidence>
<dbReference type="Pfam" id="PF03861">
    <property type="entry name" value="ANTAR"/>
    <property type="match status" value="1"/>
</dbReference>
<feature type="domain" description="ANTAR" evidence="2">
    <location>
        <begin position="186"/>
        <end position="247"/>
    </location>
</feature>
<dbReference type="NCBIfam" id="TIGR00229">
    <property type="entry name" value="sensory_box"/>
    <property type="match status" value="1"/>
</dbReference>
<dbReference type="InterPro" id="IPR013656">
    <property type="entry name" value="PAS_4"/>
</dbReference>
<dbReference type="InterPro" id="IPR000014">
    <property type="entry name" value="PAS"/>
</dbReference>
<dbReference type="Gene3D" id="3.30.450.20">
    <property type="entry name" value="PAS domain"/>
    <property type="match status" value="1"/>
</dbReference>
<dbReference type="GO" id="GO:0003723">
    <property type="term" value="F:RNA binding"/>
    <property type="evidence" value="ECO:0007669"/>
    <property type="project" value="InterPro"/>
</dbReference>
<evidence type="ECO:0000259" key="1">
    <source>
        <dbReference type="PROSITE" id="PS50112"/>
    </source>
</evidence>
<dbReference type="InterPro" id="IPR035965">
    <property type="entry name" value="PAS-like_dom_sf"/>
</dbReference>
<accession>A0A3A5LX25</accession>
<proteinExistence type="predicted"/>
<dbReference type="SUPFAM" id="SSF52172">
    <property type="entry name" value="CheY-like"/>
    <property type="match status" value="1"/>
</dbReference>
<dbReference type="AlphaFoldDB" id="A0A3A5LX25"/>
<dbReference type="InterPro" id="IPR011006">
    <property type="entry name" value="CheY-like_superfamily"/>
</dbReference>
<dbReference type="PROSITE" id="PS50921">
    <property type="entry name" value="ANTAR"/>
    <property type="match status" value="1"/>
</dbReference>
<sequence length="257" mass="28419">MEQHDSGGAADAVDRIKAYARGIFKATAVAYSLMDPEYVILDVNPAFVELVGISATDLVGSQAFEVFAENPSQAEQEPARVMRESLERVKKTGQRDSLLLHRFDIPDPGHPGAFLERYWSPVNSPVLDDEGHVVALLQEVHDVTEHREDLVRLLAYLGADPDVSDADRKRRFTEYSAATMVTSSLYRSARKEVEQLQEAMSSRAGIEQAKGILMAQHHCTSAEAFLRLQKMSNDTHVKLKDVATAIIYQVTAPHSAG</sequence>
<dbReference type="OrthoDB" id="7466251at2"/>